<dbReference type="GO" id="GO:0008083">
    <property type="term" value="F:growth factor activity"/>
    <property type="evidence" value="ECO:0007669"/>
    <property type="project" value="TreeGrafter"/>
</dbReference>
<dbReference type="Proteomes" id="UP000198287">
    <property type="component" value="Unassembled WGS sequence"/>
</dbReference>
<dbReference type="OrthoDB" id="7933576at2759"/>
<feature type="region of interest" description="Disordered" evidence="4">
    <location>
        <begin position="162"/>
        <end position="181"/>
    </location>
</feature>
<dbReference type="STRING" id="158441.A0A226ENC1"/>
<feature type="domain" description="Spaetzle" evidence="6">
    <location>
        <begin position="249"/>
        <end position="345"/>
    </location>
</feature>
<dbReference type="InterPro" id="IPR052444">
    <property type="entry name" value="Spz/Toll_ligand-like"/>
</dbReference>
<dbReference type="PANTHER" id="PTHR23199">
    <property type="entry name" value="NEUROTROPHIN 1-RELATED"/>
    <property type="match status" value="1"/>
</dbReference>
<comment type="caution">
    <text evidence="7">The sequence shown here is derived from an EMBL/GenBank/DDBJ whole genome shotgun (WGS) entry which is preliminary data.</text>
</comment>
<gene>
    <name evidence="7" type="ORF">Fcan01_04222</name>
</gene>
<evidence type="ECO:0000259" key="6">
    <source>
        <dbReference type="Pfam" id="PF16077"/>
    </source>
</evidence>
<dbReference type="Gene3D" id="2.10.90.10">
    <property type="entry name" value="Cystine-knot cytokines"/>
    <property type="match status" value="1"/>
</dbReference>
<evidence type="ECO:0000313" key="8">
    <source>
        <dbReference type="Proteomes" id="UP000198287"/>
    </source>
</evidence>
<keyword evidence="3" id="KW-0325">Glycoprotein</keyword>
<keyword evidence="2" id="KW-1015">Disulfide bond</keyword>
<reference evidence="7 8" key="1">
    <citation type="submission" date="2015-12" db="EMBL/GenBank/DDBJ databases">
        <title>The genome of Folsomia candida.</title>
        <authorList>
            <person name="Faddeeva A."/>
            <person name="Derks M.F."/>
            <person name="Anvar Y."/>
            <person name="Smit S."/>
            <person name="Van Straalen N."/>
            <person name="Roelofs D."/>
        </authorList>
    </citation>
    <scope>NUCLEOTIDE SEQUENCE [LARGE SCALE GENOMIC DNA]</scope>
    <source>
        <strain evidence="7 8">VU population</strain>
        <tissue evidence="7">Whole body</tissue>
    </source>
</reference>
<keyword evidence="1 5" id="KW-0732">Signal</keyword>
<dbReference type="EMBL" id="LNIX01000002">
    <property type="protein sequence ID" value="OXA59153.1"/>
    <property type="molecule type" value="Genomic_DNA"/>
</dbReference>
<dbReference type="Pfam" id="PF16077">
    <property type="entry name" value="Spaetzle"/>
    <property type="match status" value="1"/>
</dbReference>
<evidence type="ECO:0000256" key="2">
    <source>
        <dbReference type="ARBA" id="ARBA00023157"/>
    </source>
</evidence>
<dbReference type="GO" id="GO:0005121">
    <property type="term" value="F:Toll binding"/>
    <property type="evidence" value="ECO:0007669"/>
    <property type="project" value="TreeGrafter"/>
</dbReference>
<feature type="chain" id="PRO_5012352877" evidence="5">
    <location>
        <begin position="22"/>
        <end position="346"/>
    </location>
</feature>
<evidence type="ECO:0000256" key="5">
    <source>
        <dbReference type="SAM" id="SignalP"/>
    </source>
</evidence>
<dbReference type="OMA" id="CRQKYVQ"/>
<dbReference type="GO" id="GO:0021556">
    <property type="term" value="P:central nervous system formation"/>
    <property type="evidence" value="ECO:0007669"/>
    <property type="project" value="TreeGrafter"/>
</dbReference>
<evidence type="ECO:0000256" key="3">
    <source>
        <dbReference type="ARBA" id="ARBA00023180"/>
    </source>
</evidence>
<proteinExistence type="predicted"/>
<organism evidence="7 8">
    <name type="scientific">Folsomia candida</name>
    <name type="common">Springtail</name>
    <dbReference type="NCBI Taxonomy" id="158441"/>
    <lineage>
        <taxon>Eukaryota</taxon>
        <taxon>Metazoa</taxon>
        <taxon>Ecdysozoa</taxon>
        <taxon>Arthropoda</taxon>
        <taxon>Hexapoda</taxon>
        <taxon>Collembola</taxon>
        <taxon>Entomobryomorpha</taxon>
        <taxon>Isotomoidea</taxon>
        <taxon>Isotomidae</taxon>
        <taxon>Proisotominae</taxon>
        <taxon>Folsomia</taxon>
    </lineage>
</organism>
<evidence type="ECO:0000313" key="7">
    <source>
        <dbReference type="EMBL" id="OXA59153.1"/>
    </source>
</evidence>
<dbReference type="SUPFAM" id="SSF57501">
    <property type="entry name" value="Cystine-knot cytokines"/>
    <property type="match status" value="1"/>
</dbReference>
<dbReference type="PANTHER" id="PTHR23199:SF16">
    <property type="entry name" value="PROTEIN SPAETZLE 5"/>
    <property type="match status" value="1"/>
</dbReference>
<dbReference type="GO" id="GO:0005615">
    <property type="term" value="C:extracellular space"/>
    <property type="evidence" value="ECO:0007669"/>
    <property type="project" value="UniProtKB-ARBA"/>
</dbReference>
<dbReference type="GO" id="GO:0045087">
    <property type="term" value="P:innate immune response"/>
    <property type="evidence" value="ECO:0007669"/>
    <property type="project" value="TreeGrafter"/>
</dbReference>
<name>A0A226ENC1_FOLCA</name>
<feature type="signal peptide" evidence="5">
    <location>
        <begin position="1"/>
        <end position="21"/>
    </location>
</feature>
<keyword evidence="8" id="KW-1185">Reference proteome</keyword>
<dbReference type="AlphaFoldDB" id="A0A226ENC1"/>
<accession>A0A226ENC1</accession>
<protein>
    <submittedName>
        <fullName evidence="7">Protein spaetzle</fullName>
    </submittedName>
</protein>
<dbReference type="InterPro" id="IPR032104">
    <property type="entry name" value="Spaetzle"/>
</dbReference>
<evidence type="ECO:0000256" key="4">
    <source>
        <dbReference type="SAM" id="MobiDB-lite"/>
    </source>
</evidence>
<evidence type="ECO:0000256" key="1">
    <source>
        <dbReference type="ARBA" id="ARBA00022729"/>
    </source>
</evidence>
<dbReference type="InterPro" id="IPR029034">
    <property type="entry name" value="Cystine-knot_cytokine"/>
</dbReference>
<sequence length="346" mass="38186">MAISYFSFFLSITIFASISEGGYPPNEGYGGYEVKKYPYLPAPPGETPGCAKGGVTYCEKIDTYPMEVISYLLYKWGRTYQQFISSESNRDYVPVSKAYGSPLPYDSYHPKDTGYLPPPPLGAPINNATGGNNNHKQYVDSYFRKRQPGNGGYDYSYAIPQQGQNHNQNHHNQHTNGGGGYQNGGGYQGGYASTMAAAAAALPPLLHSVWWNHRDPSSGTEAYPHVAQYNQEGWGQRWRRRAKRQAENTLCPTVGQFISPQAAMNMDGNWMYVVNMGNTAQQLVRSEVCARGDGSACNNVCNVAPGLTATCRQKYVQKRLVALDGSGGSLRNDVFWFPHCCNCEIN</sequence>